<dbReference type="HOGENOM" id="CLU_2050914_0_0_1"/>
<evidence type="ECO:0000313" key="1">
    <source>
        <dbReference type="EMBL" id="ERZ95056.1"/>
    </source>
</evidence>
<name>U9SJ18_RHIID</name>
<accession>U9SJ18</accession>
<reference evidence="1" key="1">
    <citation type="submission" date="2013-07" db="EMBL/GenBank/DDBJ databases">
        <title>The genome of an arbuscular mycorrhizal fungus provides insights into the evolution of the oldest plant symbiosis.</title>
        <authorList>
            <consortium name="DOE Joint Genome Institute"/>
            <person name="Tisserant E."/>
            <person name="Malbreil M."/>
            <person name="Kuo A."/>
            <person name="Kohler A."/>
            <person name="Symeonidi A."/>
            <person name="Balestrini R."/>
            <person name="Charron P."/>
            <person name="Duensing N."/>
            <person name="Frei-dit-Frey N."/>
            <person name="Gianinazzi-Pearson V."/>
            <person name="Gilbert B."/>
            <person name="Handa Y."/>
            <person name="Hijri M."/>
            <person name="Kaul R."/>
            <person name="Kawaguchi M."/>
            <person name="Krajinski F."/>
            <person name="Lammers P."/>
            <person name="Lapierre D."/>
            <person name="Masclaux F.G."/>
            <person name="Murat C."/>
            <person name="Morin E."/>
            <person name="Ndikumana S."/>
            <person name="Pagni M."/>
            <person name="Petitpierre D."/>
            <person name="Requena N."/>
            <person name="Rosikiewicz P."/>
            <person name="Riley R."/>
            <person name="Saito K."/>
            <person name="San Clemente H."/>
            <person name="Shapiro H."/>
            <person name="van Tuinen D."/>
            <person name="Becard G."/>
            <person name="Bonfante P."/>
            <person name="Paszkowski U."/>
            <person name="Shachar-Hill Y."/>
            <person name="Young J.P."/>
            <person name="Sanders I.R."/>
            <person name="Henrissat B."/>
            <person name="Rensing S.A."/>
            <person name="Grigoriev I.V."/>
            <person name="Corradi N."/>
            <person name="Roux C."/>
            <person name="Martin F."/>
        </authorList>
    </citation>
    <scope>NUCLEOTIDE SEQUENCE</scope>
    <source>
        <strain evidence="1">DAOM 197198</strain>
    </source>
</reference>
<sequence length="120" mass="13974">MFFRQIKKCGQSSCTICQSVRLPDNIFDSLDWLPDPIPSTMDKDHYVNFQTAYQSGTTEQYRPILMTTMANSEHRVLSAEDKIACQIAIDDWDYSFKSPFVLEDNILYNNIFVREKISCE</sequence>
<dbReference type="EMBL" id="KI301522">
    <property type="protein sequence ID" value="ERZ95056.1"/>
    <property type="molecule type" value="Genomic_DNA"/>
</dbReference>
<dbReference type="AlphaFoldDB" id="U9SJ18"/>
<organism evidence="1">
    <name type="scientific">Rhizophagus irregularis (strain DAOM 181602 / DAOM 197198 / MUCL 43194)</name>
    <name type="common">Arbuscular mycorrhizal fungus</name>
    <name type="synonym">Glomus intraradices</name>
    <dbReference type="NCBI Taxonomy" id="747089"/>
    <lineage>
        <taxon>Eukaryota</taxon>
        <taxon>Fungi</taxon>
        <taxon>Fungi incertae sedis</taxon>
        <taxon>Mucoromycota</taxon>
        <taxon>Glomeromycotina</taxon>
        <taxon>Glomeromycetes</taxon>
        <taxon>Glomerales</taxon>
        <taxon>Glomeraceae</taxon>
        <taxon>Rhizophagus</taxon>
    </lineage>
</organism>
<protein>
    <submittedName>
        <fullName evidence="1">Uncharacterized protein</fullName>
    </submittedName>
</protein>
<proteinExistence type="predicted"/>
<gene>
    <name evidence="1" type="ORF">GLOINDRAFT_1494</name>
</gene>